<evidence type="ECO:0000313" key="3">
    <source>
        <dbReference type="Proteomes" id="UP000799429"/>
    </source>
</evidence>
<dbReference type="AlphaFoldDB" id="A0A9P4SCI8"/>
<gene>
    <name evidence="2" type="ORF">M501DRAFT_992107</name>
</gene>
<dbReference type="EMBL" id="MU006095">
    <property type="protein sequence ID" value="KAF2839118.1"/>
    <property type="molecule type" value="Genomic_DNA"/>
</dbReference>
<evidence type="ECO:0000313" key="2">
    <source>
        <dbReference type="EMBL" id="KAF2839118.1"/>
    </source>
</evidence>
<comment type="caution">
    <text evidence="2">The sequence shown here is derived from an EMBL/GenBank/DDBJ whole genome shotgun (WGS) entry which is preliminary data.</text>
</comment>
<evidence type="ECO:0000256" key="1">
    <source>
        <dbReference type="SAM" id="MobiDB-lite"/>
    </source>
</evidence>
<proteinExistence type="predicted"/>
<name>A0A9P4SCI8_9PEZI</name>
<sequence length="351" mass="39481">MTNDIALFPKLRRNSVKIMGKSWLKPFSTPKPKSITRPAPSLVSFTRSLYPSHLATFLVFILSHSLLDPIDSAYTWLSTHLEEPTHTQFWDWVNLGVYLSRLDYDDDAMADLWGLCTDWGLDIETVKSCLVRFAAFADGFRNATVDVSGAGEKSISLSALVLPVPSNPKKEKAAQKDAEQEAKFRKAALNSSIALLGRLRLVLVSITPELVELIHHIITRAEDMLKICVEPLLEKKKEDAKKVHLTEAEQRYRGKIKYWYYVFTHRDAYDEVADMKKVMKEAVTQQTLIPPPVMSPTGADQGSVLENDELIRSMSMLDSTTPTTPRLDKEEEASLGRSRSAPLGKNVHELP</sequence>
<keyword evidence="3" id="KW-1185">Reference proteome</keyword>
<feature type="region of interest" description="Disordered" evidence="1">
    <location>
        <begin position="315"/>
        <end position="351"/>
    </location>
</feature>
<protein>
    <submittedName>
        <fullName evidence="2">Uncharacterized protein</fullName>
    </submittedName>
</protein>
<dbReference type="Proteomes" id="UP000799429">
    <property type="component" value="Unassembled WGS sequence"/>
</dbReference>
<accession>A0A9P4SCI8</accession>
<organism evidence="2 3">
    <name type="scientific">Patellaria atrata CBS 101060</name>
    <dbReference type="NCBI Taxonomy" id="1346257"/>
    <lineage>
        <taxon>Eukaryota</taxon>
        <taxon>Fungi</taxon>
        <taxon>Dikarya</taxon>
        <taxon>Ascomycota</taxon>
        <taxon>Pezizomycotina</taxon>
        <taxon>Dothideomycetes</taxon>
        <taxon>Dothideomycetes incertae sedis</taxon>
        <taxon>Patellariales</taxon>
        <taxon>Patellariaceae</taxon>
        <taxon>Patellaria</taxon>
    </lineage>
</organism>
<reference evidence="2" key="1">
    <citation type="journal article" date="2020" name="Stud. Mycol.">
        <title>101 Dothideomycetes genomes: a test case for predicting lifestyles and emergence of pathogens.</title>
        <authorList>
            <person name="Haridas S."/>
            <person name="Albert R."/>
            <person name="Binder M."/>
            <person name="Bloem J."/>
            <person name="Labutti K."/>
            <person name="Salamov A."/>
            <person name="Andreopoulos B."/>
            <person name="Baker S."/>
            <person name="Barry K."/>
            <person name="Bills G."/>
            <person name="Bluhm B."/>
            <person name="Cannon C."/>
            <person name="Castanera R."/>
            <person name="Culley D."/>
            <person name="Daum C."/>
            <person name="Ezra D."/>
            <person name="Gonzalez J."/>
            <person name="Henrissat B."/>
            <person name="Kuo A."/>
            <person name="Liang C."/>
            <person name="Lipzen A."/>
            <person name="Lutzoni F."/>
            <person name="Magnuson J."/>
            <person name="Mondo S."/>
            <person name="Nolan M."/>
            <person name="Ohm R."/>
            <person name="Pangilinan J."/>
            <person name="Park H.-J."/>
            <person name="Ramirez L."/>
            <person name="Alfaro M."/>
            <person name="Sun H."/>
            <person name="Tritt A."/>
            <person name="Yoshinaga Y."/>
            <person name="Zwiers L.-H."/>
            <person name="Turgeon B."/>
            <person name="Goodwin S."/>
            <person name="Spatafora J."/>
            <person name="Crous P."/>
            <person name="Grigoriev I."/>
        </authorList>
    </citation>
    <scope>NUCLEOTIDE SEQUENCE</scope>
    <source>
        <strain evidence="2">CBS 101060</strain>
    </source>
</reference>